<keyword evidence="7" id="KW-0131">Cell cycle</keyword>
<dbReference type="Pfam" id="PF00691">
    <property type="entry name" value="OmpA"/>
    <property type="match status" value="1"/>
</dbReference>
<evidence type="ECO:0000313" key="11">
    <source>
        <dbReference type="EMBL" id="UWZ78028.1"/>
    </source>
</evidence>
<evidence type="ECO:0000256" key="7">
    <source>
        <dbReference type="ARBA" id="ARBA00023306"/>
    </source>
</evidence>
<dbReference type="Proteomes" id="UP001060414">
    <property type="component" value="Chromosome"/>
</dbReference>
<dbReference type="InterPro" id="IPR006664">
    <property type="entry name" value="OMP_bac"/>
</dbReference>
<dbReference type="PROSITE" id="PS01068">
    <property type="entry name" value="OMPA_1"/>
    <property type="match status" value="1"/>
</dbReference>
<dbReference type="PROSITE" id="PS51257">
    <property type="entry name" value="PROKAR_LIPOPROTEIN"/>
    <property type="match status" value="1"/>
</dbReference>
<keyword evidence="2 8" id="KW-0732">Signal</keyword>
<dbReference type="InterPro" id="IPR006665">
    <property type="entry name" value="OmpA-like"/>
</dbReference>
<protein>
    <recommendedName>
        <fullName evidence="8">Peptidoglycan-associated lipoprotein</fullName>
        <shortName evidence="8">PAL</shortName>
    </recommendedName>
</protein>
<dbReference type="PROSITE" id="PS51123">
    <property type="entry name" value="OMPA_2"/>
    <property type="match status" value="1"/>
</dbReference>
<evidence type="ECO:0000256" key="6">
    <source>
        <dbReference type="ARBA" id="ARBA00023288"/>
    </source>
</evidence>
<evidence type="ECO:0000256" key="1">
    <source>
        <dbReference type="ARBA" id="ARBA00022618"/>
    </source>
</evidence>
<dbReference type="Gene3D" id="3.30.1330.60">
    <property type="entry name" value="OmpA-like domain"/>
    <property type="match status" value="1"/>
</dbReference>
<organism evidence="11 12">
    <name type="scientific">Geoalkalibacter halelectricus</name>
    <dbReference type="NCBI Taxonomy" id="2847045"/>
    <lineage>
        <taxon>Bacteria</taxon>
        <taxon>Pseudomonadati</taxon>
        <taxon>Thermodesulfobacteriota</taxon>
        <taxon>Desulfuromonadia</taxon>
        <taxon>Desulfuromonadales</taxon>
        <taxon>Geoalkalibacteraceae</taxon>
        <taxon>Geoalkalibacter</taxon>
    </lineage>
</organism>
<keyword evidence="1" id="KW-0132">Cell division</keyword>
<evidence type="ECO:0000256" key="2">
    <source>
        <dbReference type="ARBA" id="ARBA00022729"/>
    </source>
</evidence>
<comment type="subcellular location">
    <subcellularLocation>
        <location evidence="8">Cell outer membrane</location>
        <topology evidence="8">Lipid-anchor</topology>
    </subcellularLocation>
</comment>
<dbReference type="SUPFAM" id="SSF103088">
    <property type="entry name" value="OmpA-like"/>
    <property type="match status" value="1"/>
</dbReference>
<dbReference type="InterPro" id="IPR014169">
    <property type="entry name" value="Pal_lipo_C"/>
</dbReference>
<evidence type="ECO:0000313" key="12">
    <source>
        <dbReference type="Proteomes" id="UP001060414"/>
    </source>
</evidence>
<dbReference type="PRINTS" id="PR01021">
    <property type="entry name" value="OMPADOMAIN"/>
</dbReference>
<dbReference type="NCBIfam" id="TIGR02802">
    <property type="entry name" value="Pal_lipo"/>
    <property type="match status" value="1"/>
</dbReference>
<feature type="domain" description="OmpA-like" evidence="10">
    <location>
        <begin position="74"/>
        <end position="189"/>
    </location>
</feature>
<dbReference type="InterPro" id="IPR039001">
    <property type="entry name" value="Pal"/>
</dbReference>
<dbReference type="EMBL" id="CP092109">
    <property type="protein sequence ID" value="UWZ78028.1"/>
    <property type="molecule type" value="Genomic_DNA"/>
</dbReference>
<dbReference type="CDD" id="cd07185">
    <property type="entry name" value="OmpA_C-like"/>
    <property type="match status" value="1"/>
</dbReference>
<dbReference type="InterPro" id="IPR006690">
    <property type="entry name" value="OMPA-like_CS"/>
</dbReference>
<dbReference type="PANTHER" id="PTHR30329">
    <property type="entry name" value="STATOR ELEMENT OF FLAGELLAR MOTOR COMPLEX"/>
    <property type="match status" value="1"/>
</dbReference>
<feature type="chain" id="PRO_5047154884" description="Peptidoglycan-associated lipoprotein" evidence="9">
    <location>
        <begin position="26"/>
        <end position="189"/>
    </location>
</feature>
<reference evidence="11" key="1">
    <citation type="journal article" date="2022" name="Environ. Microbiol.">
        <title>Geoalkalibacter halelectricus SAP #1 sp. nov. possessing extracellular electron transfer and mineral#reducing capabilities from a haloalkaline environment.</title>
        <authorList>
            <person name="Yadav S."/>
            <person name="Singh R."/>
            <person name="Sundharam S.S."/>
            <person name="Chaudhary S."/>
            <person name="Krishnamurthi S."/>
            <person name="Patil S.A."/>
        </authorList>
    </citation>
    <scope>NUCLEOTIDE SEQUENCE</scope>
    <source>
        <strain evidence="11">SAP-1</strain>
    </source>
</reference>
<dbReference type="PANTHER" id="PTHR30329:SF21">
    <property type="entry name" value="LIPOPROTEIN YIAD-RELATED"/>
    <property type="match status" value="1"/>
</dbReference>
<evidence type="ECO:0000259" key="10">
    <source>
        <dbReference type="PROSITE" id="PS51123"/>
    </source>
</evidence>
<evidence type="ECO:0000256" key="9">
    <source>
        <dbReference type="SAM" id="SignalP"/>
    </source>
</evidence>
<dbReference type="RefSeq" id="WP_260746376.1">
    <property type="nucleotide sequence ID" value="NZ_CP092109.1"/>
</dbReference>
<keyword evidence="12" id="KW-1185">Reference proteome</keyword>
<comment type="similarity">
    <text evidence="8">Belongs to the Pal lipoprotein family.</text>
</comment>
<keyword evidence="6 8" id="KW-0449">Lipoprotein</keyword>
<dbReference type="HAMAP" id="MF_02204">
    <property type="entry name" value="Pal"/>
    <property type="match status" value="1"/>
</dbReference>
<dbReference type="InterPro" id="IPR036737">
    <property type="entry name" value="OmpA-like_sf"/>
</dbReference>
<keyword evidence="5 8" id="KW-0998">Cell outer membrane</keyword>
<evidence type="ECO:0000256" key="3">
    <source>
        <dbReference type="ARBA" id="ARBA00023136"/>
    </source>
</evidence>
<dbReference type="InterPro" id="IPR050330">
    <property type="entry name" value="Bact_OuterMem_StrucFunc"/>
</dbReference>
<evidence type="ECO:0000256" key="4">
    <source>
        <dbReference type="ARBA" id="ARBA00023139"/>
    </source>
</evidence>
<accession>A0ABY5ZFT7</accession>
<keyword evidence="4 8" id="KW-0564">Palmitate</keyword>
<evidence type="ECO:0000256" key="5">
    <source>
        <dbReference type="ARBA" id="ARBA00023237"/>
    </source>
</evidence>
<gene>
    <name evidence="8 11" type="primary">pal</name>
    <name evidence="11" type="ORF">L9S41_09975</name>
</gene>
<keyword evidence="3 8" id="KW-0472">Membrane</keyword>
<name>A0ABY5ZFT7_9BACT</name>
<sequence length="189" mass="21187">MNRFHRVFRAAFVLVALSLVFSGCARQQPVDADIARAPAVTETRLPTTDPRAYDDAALQESRIREADRYDRVPGAAEIAAALERVHFEFDAYTLSSRAQEILTRNAAYLRANPEVKVLIEGHTDERGSDEYNLALGERRAQAVRNFLISLGIAPERLSVISYGEELPMDPASNEEAWAKNRRAEFKPVL</sequence>
<feature type="signal peptide" evidence="9">
    <location>
        <begin position="1"/>
        <end position="25"/>
    </location>
</feature>
<evidence type="ECO:0000256" key="8">
    <source>
        <dbReference type="HAMAP-Rule" id="MF_02204"/>
    </source>
</evidence>
<proteinExistence type="inferred from homology"/>